<dbReference type="GO" id="GO:0010181">
    <property type="term" value="F:FMN binding"/>
    <property type="evidence" value="ECO:0007669"/>
    <property type="project" value="UniProtKB-UniRule"/>
</dbReference>
<dbReference type="NCBIfam" id="TIGR01752">
    <property type="entry name" value="flav_long"/>
    <property type="match status" value="1"/>
</dbReference>
<dbReference type="InterPro" id="IPR001094">
    <property type="entry name" value="Flavdoxin-like"/>
</dbReference>
<evidence type="ECO:0000256" key="5">
    <source>
        <dbReference type="ARBA" id="ARBA00022643"/>
    </source>
</evidence>
<dbReference type="InterPro" id="IPR029039">
    <property type="entry name" value="Flavoprotein-like_sf"/>
</dbReference>
<dbReference type="InterPro" id="IPR008254">
    <property type="entry name" value="Flavodoxin/NO_synth"/>
</dbReference>
<dbReference type="NCBIfam" id="NF006739">
    <property type="entry name" value="PRK09267.1-5"/>
    <property type="match status" value="1"/>
</dbReference>
<evidence type="ECO:0000313" key="10">
    <source>
        <dbReference type="EMBL" id="PZA17355.1"/>
    </source>
</evidence>
<dbReference type="PROSITE" id="PS00201">
    <property type="entry name" value="FLAVODOXIN"/>
    <property type="match status" value="1"/>
</dbReference>
<feature type="domain" description="Flavodoxin-like" evidence="9">
    <location>
        <begin position="4"/>
        <end position="172"/>
    </location>
</feature>
<dbReference type="SUPFAM" id="SSF52218">
    <property type="entry name" value="Flavoproteins"/>
    <property type="match status" value="1"/>
</dbReference>
<comment type="function">
    <text evidence="8">Low-potential electron donor to a number of redox enzymes.</text>
</comment>
<evidence type="ECO:0000259" key="9">
    <source>
        <dbReference type="PROSITE" id="PS50902"/>
    </source>
</evidence>
<dbReference type="PANTHER" id="PTHR42809">
    <property type="entry name" value="FLAVODOXIN 2"/>
    <property type="match status" value="1"/>
</dbReference>
<dbReference type="PRINTS" id="PR00369">
    <property type="entry name" value="FLAVODOXIN"/>
</dbReference>
<dbReference type="Pfam" id="PF00258">
    <property type="entry name" value="Flavodoxin_1"/>
    <property type="match status" value="1"/>
</dbReference>
<keyword evidence="7" id="KW-0535">Nitrogen fixation</keyword>
<protein>
    <recommendedName>
        <fullName evidence="8">Flavodoxin</fullName>
    </recommendedName>
</protein>
<comment type="caution">
    <text evidence="10">The sequence shown here is derived from an EMBL/GenBank/DDBJ whole genome shotgun (WGS) entry which is preliminary data.</text>
</comment>
<dbReference type="PIRSF" id="PIRSF038996">
    <property type="entry name" value="FldA"/>
    <property type="match status" value="1"/>
</dbReference>
<dbReference type="Gene3D" id="3.40.50.360">
    <property type="match status" value="1"/>
</dbReference>
<organism evidence="10 11">
    <name type="scientific">Parazoarcus communis SWub3 = DSM 12120</name>
    <dbReference type="NCBI Taxonomy" id="1121029"/>
    <lineage>
        <taxon>Bacteria</taxon>
        <taxon>Pseudomonadati</taxon>
        <taxon>Pseudomonadota</taxon>
        <taxon>Betaproteobacteria</taxon>
        <taxon>Rhodocyclales</taxon>
        <taxon>Zoogloeaceae</taxon>
        <taxon>Parazoarcus</taxon>
    </lineage>
</organism>
<dbReference type="InterPro" id="IPR010086">
    <property type="entry name" value="Flavodoxin_lc"/>
</dbReference>
<proteinExistence type="inferred from homology"/>
<keyword evidence="3 8" id="KW-0813">Transport</keyword>
<dbReference type="InterPro" id="IPR050619">
    <property type="entry name" value="Flavodoxin"/>
</dbReference>
<gene>
    <name evidence="10" type="ORF">DNK49_05685</name>
</gene>
<dbReference type="AlphaFoldDB" id="A0A323UY35"/>
<reference evidence="10 11" key="1">
    <citation type="submission" date="2018-06" db="EMBL/GenBank/DDBJ databases">
        <title>Azoarcus communis strain SWub3 genome.</title>
        <authorList>
            <person name="Zorraquino Salvo V."/>
            <person name="Toubiana D."/>
            <person name="Blumwald E."/>
        </authorList>
    </citation>
    <scope>NUCLEOTIDE SEQUENCE [LARGE SCALE GENOMIC DNA]</scope>
    <source>
        <strain evidence="10 11">SWub3</strain>
    </source>
</reference>
<dbReference type="EMBL" id="QKOE01000003">
    <property type="protein sequence ID" value="PZA17355.1"/>
    <property type="molecule type" value="Genomic_DNA"/>
</dbReference>
<keyword evidence="4 8" id="KW-0285">Flavoprotein</keyword>
<sequence length="183" mass="19104">MANIGIFFGTDTGRTRRIAKSIAKKLGDAAADPVNVNKATVEDFLGYDALIIGTPTLGDGELPGLACGAQAESWAEFLPQLDGADMSGKVVAIFGLGDQDKYGNEFCDAMAELYDCVTACGATVVGSWPTDGYSFKVSQAVLDGAFVGLAIDQDNQAALTEERVDTWLAQIKPALLEACNAAA</sequence>
<dbReference type="PROSITE" id="PS50902">
    <property type="entry name" value="FLAVODOXIN_LIKE"/>
    <property type="match status" value="1"/>
</dbReference>
<comment type="similarity">
    <text evidence="2 8">Belongs to the flavodoxin family.</text>
</comment>
<evidence type="ECO:0000256" key="6">
    <source>
        <dbReference type="ARBA" id="ARBA00022982"/>
    </source>
</evidence>
<dbReference type="PANTHER" id="PTHR42809:SF1">
    <property type="entry name" value="FLAVODOXIN 1"/>
    <property type="match status" value="1"/>
</dbReference>
<dbReference type="InterPro" id="IPR001226">
    <property type="entry name" value="Flavodoxin_CS"/>
</dbReference>
<keyword evidence="11" id="KW-1185">Reference proteome</keyword>
<dbReference type="RefSeq" id="WP_110523371.1">
    <property type="nucleotide sequence ID" value="NZ_QKOE01000003.1"/>
</dbReference>
<evidence type="ECO:0000256" key="8">
    <source>
        <dbReference type="PIRNR" id="PIRNR038996"/>
    </source>
</evidence>
<evidence type="ECO:0000256" key="7">
    <source>
        <dbReference type="ARBA" id="ARBA00023231"/>
    </source>
</evidence>
<dbReference type="GO" id="GO:0009055">
    <property type="term" value="F:electron transfer activity"/>
    <property type="evidence" value="ECO:0007669"/>
    <property type="project" value="UniProtKB-UniRule"/>
</dbReference>
<name>A0A323UY35_9RHOO</name>
<evidence type="ECO:0000256" key="2">
    <source>
        <dbReference type="ARBA" id="ARBA00005267"/>
    </source>
</evidence>
<evidence type="ECO:0000256" key="4">
    <source>
        <dbReference type="ARBA" id="ARBA00022630"/>
    </source>
</evidence>
<evidence type="ECO:0000256" key="1">
    <source>
        <dbReference type="ARBA" id="ARBA00001917"/>
    </source>
</evidence>
<accession>A0A323UY35</accession>
<comment type="cofactor">
    <cofactor evidence="1 8">
        <name>FMN</name>
        <dbReference type="ChEBI" id="CHEBI:58210"/>
    </cofactor>
</comment>
<keyword evidence="6 8" id="KW-0249">Electron transport</keyword>
<keyword evidence="5 8" id="KW-0288">FMN</keyword>
<evidence type="ECO:0000256" key="3">
    <source>
        <dbReference type="ARBA" id="ARBA00022448"/>
    </source>
</evidence>
<evidence type="ECO:0000313" key="11">
    <source>
        <dbReference type="Proteomes" id="UP000248259"/>
    </source>
</evidence>
<dbReference type="Proteomes" id="UP000248259">
    <property type="component" value="Unassembled WGS sequence"/>
</dbReference>
<dbReference type="OrthoDB" id="359268at2"/>